<accession>A0ABS3FYG6</accession>
<gene>
    <name evidence="2" type="ORF">J0895_20285</name>
</gene>
<proteinExistence type="predicted"/>
<dbReference type="Proteomes" id="UP000664844">
    <property type="component" value="Unassembled WGS sequence"/>
</dbReference>
<dbReference type="EMBL" id="JAFLQW010000535">
    <property type="protein sequence ID" value="MBO0351372.1"/>
    <property type="molecule type" value="Genomic_DNA"/>
</dbReference>
<feature type="region of interest" description="Disordered" evidence="1">
    <location>
        <begin position="1"/>
        <end position="35"/>
    </location>
</feature>
<dbReference type="RefSeq" id="WP_207089813.1">
    <property type="nucleotide sequence ID" value="NZ_JAFLQW010000535.1"/>
</dbReference>
<feature type="compositionally biased region" description="Basic and acidic residues" evidence="1">
    <location>
        <begin position="1"/>
        <end position="13"/>
    </location>
</feature>
<evidence type="ECO:0000313" key="3">
    <source>
        <dbReference type="Proteomes" id="UP000664844"/>
    </source>
</evidence>
<keyword evidence="3" id="KW-1185">Reference proteome</keyword>
<comment type="caution">
    <text evidence="2">The sequence shown here is derived from an EMBL/GenBank/DDBJ whole genome shotgun (WGS) entry which is preliminary data.</text>
</comment>
<sequence>MKDRSPSELKELASLELPDEENSASTANTNPAEPPVELSLYETLQQKSHYDSLRDQLRFIVKPELRQQHESYVFQRANATGYNALAPSNWQEVPDLTVANLYHYFKQQERYA</sequence>
<organism evidence="2 3">
    <name type="scientific">Phormidium pseudopriestleyi FRX01</name>
    <dbReference type="NCBI Taxonomy" id="1759528"/>
    <lineage>
        <taxon>Bacteria</taxon>
        <taxon>Bacillati</taxon>
        <taxon>Cyanobacteriota</taxon>
        <taxon>Cyanophyceae</taxon>
        <taxon>Oscillatoriophycideae</taxon>
        <taxon>Oscillatoriales</taxon>
        <taxon>Oscillatoriaceae</taxon>
        <taxon>Phormidium</taxon>
    </lineage>
</organism>
<evidence type="ECO:0000313" key="2">
    <source>
        <dbReference type="EMBL" id="MBO0351372.1"/>
    </source>
</evidence>
<evidence type="ECO:0000256" key="1">
    <source>
        <dbReference type="SAM" id="MobiDB-lite"/>
    </source>
</evidence>
<reference evidence="2 3" key="1">
    <citation type="submission" date="2021-03" db="EMBL/GenBank/DDBJ databases">
        <title>Metabolic Capacity of the Antarctic Cyanobacterium Phormidium pseudopriestleyi that Sustains Oxygenic Photosynthesis in the Presence of Hydrogen Sulfide.</title>
        <authorList>
            <person name="Lumian J.E."/>
            <person name="Jungblut A.D."/>
            <person name="Dillon M.L."/>
            <person name="Hawes I."/>
            <person name="Doran P.T."/>
            <person name="Mackey T.J."/>
            <person name="Dick G.J."/>
            <person name="Grettenberger C.L."/>
            <person name="Sumner D.Y."/>
        </authorList>
    </citation>
    <scope>NUCLEOTIDE SEQUENCE [LARGE SCALE GENOMIC DNA]</scope>
    <source>
        <strain evidence="2 3">FRX01</strain>
    </source>
</reference>
<name>A0ABS3FYG6_9CYAN</name>
<protein>
    <submittedName>
        <fullName evidence="2">Uncharacterized protein</fullName>
    </submittedName>
</protein>